<sequence>MTTSSHNLRNSNPKKNTLKRSCQHLAQTCFTKLPSQVSKTRGSGLPFSIDNENIWFVSQLLCPVVLRNKMRGEDIRLCRCSSHSIPHVTDLEFDFLINNQISCPEQITVICVYDSSMAEDGTLREIEELYAHKNRTRNMPCIQMYIQGKLLFANYVLNGYSTSAKDLQKQIVKTKNDYQMGYHLPSDFRVRNQNPNWTVKGHWPRYTAQFARGVTGTSKPPL</sequence>
<keyword evidence="1" id="KW-1185">Reference proteome</keyword>
<accession>A0A6P5M1L5</accession>
<reference evidence="2" key="1">
    <citation type="submission" date="2025-08" db="UniProtKB">
        <authorList>
            <consortium name="RefSeq"/>
        </authorList>
    </citation>
    <scope>IDENTIFICATION</scope>
    <source>
        <tissue evidence="2">Spleen</tissue>
    </source>
</reference>
<organism evidence="1 2">
    <name type="scientific">Phascolarctos cinereus</name>
    <name type="common">Koala</name>
    <dbReference type="NCBI Taxonomy" id="38626"/>
    <lineage>
        <taxon>Eukaryota</taxon>
        <taxon>Metazoa</taxon>
        <taxon>Chordata</taxon>
        <taxon>Craniata</taxon>
        <taxon>Vertebrata</taxon>
        <taxon>Euteleostomi</taxon>
        <taxon>Mammalia</taxon>
        <taxon>Metatheria</taxon>
        <taxon>Diprotodontia</taxon>
        <taxon>Phascolarctidae</taxon>
        <taxon>Phascolarctos</taxon>
    </lineage>
</organism>
<gene>
    <name evidence="2" type="primary">LOC110221805</name>
</gene>
<dbReference type="AlphaFoldDB" id="A0A6P5M1L5"/>
<protein>
    <submittedName>
        <fullName evidence="2">Uncharacterized protein C3orf20 homolog isoform X3</fullName>
    </submittedName>
</protein>
<evidence type="ECO:0000313" key="1">
    <source>
        <dbReference type="Proteomes" id="UP000515140"/>
    </source>
</evidence>
<proteinExistence type="predicted"/>
<evidence type="ECO:0000313" key="2">
    <source>
        <dbReference type="RefSeq" id="XP_020862136.1"/>
    </source>
</evidence>
<name>A0A6P5M1L5_PHACI</name>
<dbReference type="Proteomes" id="UP000515140">
    <property type="component" value="Unplaced"/>
</dbReference>
<dbReference type="GeneID" id="110221805"/>
<dbReference type="RefSeq" id="XP_020862136.1">
    <property type="nucleotide sequence ID" value="XM_021006477.1"/>
</dbReference>